<dbReference type="InterPro" id="IPR002575">
    <property type="entry name" value="Aminoglycoside_PTrfase"/>
</dbReference>
<dbReference type="InterPro" id="IPR011009">
    <property type="entry name" value="Kinase-like_dom_sf"/>
</dbReference>
<dbReference type="Gene3D" id="3.90.1200.10">
    <property type="match status" value="1"/>
</dbReference>
<proteinExistence type="predicted"/>
<gene>
    <name evidence="3" type="ORF">MNBD_ACTINO02-1887</name>
</gene>
<evidence type="ECO:0000259" key="2">
    <source>
        <dbReference type="Pfam" id="PF01636"/>
    </source>
</evidence>
<dbReference type="EMBL" id="UOEK01000455">
    <property type="protein sequence ID" value="VAW08287.1"/>
    <property type="molecule type" value="Genomic_DNA"/>
</dbReference>
<dbReference type="PANTHER" id="PTHR21310">
    <property type="entry name" value="AMINOGLYCOSIDE PHOSPHOTRANSFERASE-RELATED-RELATED"/>
    <property type="match status" value="1"/>
</dbReference>
<dbReference type="InterPro" id="IPR051678">
    <property type="entry name" value="AGP_Transferase"/>
</dbReference>
<organism evidence="3">
    <name type="scientific">hydrothermal vent metagenome</name>
    <dbReference type="NCBI Taxonomy" id="652676"/>
    <lineage>
        <taxon>unclassified sequences</taxon>
        <taxon>metagenomes</taxon>
        <taxon>ecological metagenomes</taxon>
    </lineage>
</organism>
<sequence>MDAQRVAEQLAGEAQLQRLTMGEHRAGKNQLYRIYDETGSRILKIYGTPARDRREAHALDALDGCLGVPKVLNRGIEGDTHWAMIADTGRWDLATLPENTGLARRAGEILRNIHDTAPAEMSNLSRGIDQEWVEVDFQSTFRRLERYRSRVGVSVDLLRAAAQTPPPHASEPRAAHTDPSPKNFLVDDDGEITLVNWQWATLAPPEWDLSKAVWLIGTTLGPVAAEAFMGGYGTTMSDAALDRWIVYHTGMALVFEAESMTHATPAAYSQLVSELQRAVSGASVG</sequence>
<evidence type="ECO:0000256" key="1">
    <source>
        <dbReference type="SAM" id="MobiDB-lite"/>
    </source>
</evidence>
<name>A0A3B0T4L2_9ZZZZ</name>
<protein>
    <recommendedName>
        <fullName evidence="2">Aminoglycoside phosphotransferase domain-containing protein</fullName>
    </recommendedName>
</protein>
<accession>A0A3B0T4L2</accession>
<evidence type="ECO:0000313" key="3">
    <source>
        <dbReference type="EMBL" id="VAW08287.1"/>
    </source>
</evidence>
<reference evidence="3" key="1">
    <citation type="submission" date="2018-06" db="EMBL/GenBank/DDBJ databases">
        <authorList>
            <person name="Zhirakovskaya E."/>
        </authorList>
    </citation>
    <scope>NUCLEOTIDE SEQUENCE</scope>
</reference>
<dbReference type="AlphaFoldDB" id="A0A3B0T4L2"/>
<dbReference type="Pfam" id="PF01636">
    <property type="entry name" value="APH"/>
    <property type="match status" value="1"/>
</dbReference>
<feature type="domain" description="Aminoglycoside phosphotransferase" evidence="2">
    <location>
        <begin position="29"/>
        <end position="236"/>
    </location>
</feature>
<dbReference type="SUPFAM" id="SSF56112">
    <property type="entry name" value="Protein kinase-like (PK-like)"/>
    <property type="match status" value="1"/>
</dbReference>
<feature type="region of interest" description="Disordered" evidence="1">
    <location>
        <begin position="162"/>
        <end position="181"/>
    </location>
</feature>